<sequence>MPSVFTRFVSYAGRMEFVVHTAVLTRMAMDFVKSISIRWKGFGLYCVPGYVLIVVSLRNYHQTILGSSSSRTTRNGAAKNFCSSCFSYSSTTNLESNKSDCKIHRRLSFVPNVGECIDG</sequence>
<organism evidence="1">
    <name type="scientific">Candidatus Kentrum eta</name>
    <dbReference type="NCBI Taxonomy" id="2126337"/>
    <lineage>
        <taxon>Bacteria</taxon>
        <taxon>Pseudomonadati</taxon>
        <taxon>Pseudomonadota</taxon>
        <taxon>Gammaproteobacteria</taxon>
        <taxon>Candidatus Kentrum</taxon>
    </lineage>
</organism>
<dbReference type="AlphaFoldDB" id="A0A450VNZ7"/>
<accession>A0A450VNZ7</accession>
<proteinExistence type="predicted"/>
<evidence type="ECO:0000313" key="1">
    <source>
        <dbReference type="EMBL" id="VFK06503.1"/>
    </source>
</evidence>
<reference evidence="1" key="1">
    <citation type="submission" date="2019-02" db="EMBL/GenBank/DDBJ databases">
        <authorList>
            <person name="Gruber-Vodicka R. H."/>
            <person name="Seah K. B. B."/>
        </authorList>
    </citation>
    <scope>NUCLEOTIDE SEQUENCE</scope>
    <source>
        <strain evidence="1">BECK_SA2B20</strain>
    </source>
</reference>
<gene>
    <name evidence="1" type="ORF">BECKH772B_GA0070898_106861</name>
</gene>
<protein>
    <submittedName>
        <fullName evidence="1">Uncharacterized protein</fullName>
    </submittedName>
</protein>
<name>A0A450VNZ7_9GAMM</name>
<dbReference type="EMBL" id="CAADFI010000686">
    <property type="protein sequence ID" value="VFK06503.1"/>
    <property type="molecule type" value="Genomic_DNA"/>
</dbReference>